<protein>
    <recommendedName>
        <fullName evidence="1">Glycosyltransferase 2-like domain-containing protein</fullName>
    </recommendedName>
</protein>
<dbReference type="GO" id="GO:0016758">
    <property type="term" value="F:hexosyltransferase activity"/>
    <property type="evidence" value="ECO:0007669"/>
    <property type="project" value="UniProtKB-ARBA"/>
</dbReference>
<dbReference type="OrthoDB" id="9802649at2"/>
<dbReference type="SUPFAM" id="SSF53448">
    <property type="entry name" value="Nucleotide-diphospho-sugar transferases"/>
    <property type="match status" value="1"/>
</dbReference>
<proteinExistence type="predicted"/>
<reference evidence="3" key="1">
    <citation type="submission" date="2017-05" db="EMBL/GenBank/DDBJ databases">
        <authorList>
            <person name="Sung H."/>
        </authorList>
    </citation>
    <scope>NUCLEOTIDE SEQUENCE [LARGE SCALE GENOMIC DNA]</scope>
    <source>
        <strain evidence="3">AMac2203</strain>
    </source>
</reference>
<gene>
    <name evidence="2" type="ORF">CBP12_00535</name>
</gene>
<dbReference type="Pfam" id="PF00535">
    <property type="entry name" value="Glycos_transf_2"/>
    <property type="match status" value="1"/>
</dbReference>
<dbReference type="InterPro" id="IPR029044">
    <property type="entry name" value="Nucleotide-diphossugar_trans"/>
</dbReference>
<accession>A0A1Y0CVB6</accession>
<dbReference type="PANTHER" id="PTHR22916:SF3">
    <property type="entry name" value="UDP-GLCNAC:BETAGAL BETA-1,3-N-ACETYLGLUCOSAMINYLTRANSFERASE-LIKE PROTEIN 1"/>
    <property type="match status" value="1"/>
</dbReference>
<organism evidence="2 3">
    <name type="scientific">Oceanisphaera avium</name>
    <dbReference type="NCBI Taxonomy" id="1903694"/>
    <lineage>
        <taxon>Bacteria</taxon>
        <taxon>Pseudomonadati</taxon>
        <taxon>Pseudomonadota</taxon>
        <taxon>Gammaproteobacteria</taxon>
        <taxon>Aeromonadales</taxon>
        <taxon>Aeromonadaceae</taxon>
        <taxon>Oceanisphaera</taxon>
    </lineage>
</organism>
<dbReference type="EMBL" id="CP021376">
    <property type="protein sequence ID" value="ART78825.1"/>
    <property type="molecule type" value="Genomic_DNA"/>
</dbReference>
<evidence type="ECO:0000259" key="1">
    <source>
        <dbReference type="Pfam" id="PF00535"/>
    </source>
</evidence>
<evidence type="ECO:0000313" key="2">
    <source>
        <dbReference type="EMBL" id="ART78825.1"/>
    </source>
</evidence>
<dbReference type="PANTHER" id="PTHR22916">
    <property type="entry name" value="GLYCOSYLTRANSFERASE"/>
    <property type="match status" value="1"/>
</dbReference>
<feature type="domain" description="Glycosyltransferase 2-like" evidence="1">
    <location>
        <begin position="8"/>
        <end position="183"/>
    </location>
</feature>
<keyword evidence="3" id="KW-1185">Reference proteome</keyword>
<name>A0A1Y0CVB6_9GAMM</name>
<dbReference type="KEGG" id="ocm:CBP12_00535"/>
<evidence type="ECO:0000313" key="3">
    <source>
        <dbReference type="Proteomes" id="UP000243793"/>
    </source>
</evidence>
<sequence length="298" mass="34931">MKYVNKISIVTLTYKNWHLLNNAINSLASQVIDKYYEVEYIIVDDGTVGFNVSYVEDLLCKLRALNFECHLIINEKNLGTVASFNNAIKKSTGDLIVPLSADDELYDENVIAKIIDKFNSNKCLLLTALRVPVRNEKELYVLPEKKYWNLFHFPKKLHEKISLNGNIISGACTYYHKNIFKKVGMFDEDYRLIEDYPFYLEVLSKGISIPLLKVKAIKYSMQGVSTNHRVSPLFTKDMNLLLQRILKEGEFNFFEKRYFHFQRCLPVTEKVRVKNIVLYPEQLALWVLRNVKKLIWRK</sequence>
<dbReference type="Proteomes" id="UP000243793">
    <property type="component" value="Chromosome"/>
</dbReference>
<dbReference type="InterPro" id="IPR001173">
    <property type="entry name" value="Glyco_trans_2-like"/>
</dbReference>
<dbReference type="RefSeq" id="WP_086961950.1">
    <property type="nucleotide sequence ID" value="NZ_CP021376.1"/>
</dbReference>
<dbReference type="Gene3D" id="3.90.550.10">
    <property type="entry name" value="Spore Coat Polysaccharide Biosynthesis Protein SpsA, Chain A"/>
    <property type="match status" value="1"/>
</dbReference>
<dbReference type="AlphaFoldDB" id="A0A1Y0CVB6"/>